<dbReference type="InterPro" id="IPR006015">
    <property type="entry name" value="Universal_stress_UspA"/>
</dbReference>
<feature type="domain" description="UspA" evidence="3">
    <location>
        <begin position="8"/>
        <end position="147"/>
    </location>
</feature>
<dbReference type="Pfam" id="PF00582">
    <property type="entry name" value="Usp"/>
    <property type="match status" value="1"/>
</dbReference>
<evidence type="ECO:0000259" key="3">
    <source>
        <dbReference type="Pfam" id="PF00582"/>
    </source>
</evidence>
<feature type="compositionally biased region" description="Basic and acidic residues" evidence="2">
    <location>
        <begin position="190"/>
        <end position="205"/>
    </location>
</feature>
<gene>
    <name evidence="4" type="ORF">GCM10009727_19280</name>
</gene>
<dbReference type="Gene3D" id="3.40.50.620">
    <property type="entry name" value="HUPs"/>
    <property type="match status" value="1"/>
</dbReference>
<accession>A0ABP5K7X9</accession>
<dbReference type="InterPro" id="IPR014729">
    <property type="entry name" value="Rossmann-like_a/b/a_fold"/>
</dbReference>
<dbReference type="EMBL" id="BAAAMR010000012">
    <property type="protein sequence ID" value="GAA2128569.1"/>
    <property type="molecule type" value="Genomic_DNA"/>
</dbReference>
<dbReference type="PRINTS" id="PR01438">
    <property type="entry name" value="UNVRSLSTRESS"/>
</dbReference>
<sequence length="205" mass="21820">MTHLPETDRIVVGVDGSAASVAALRWAAGEAELRDAEIVAVRAWRACRDWLASYAVAAARPSPGQDRGRARRGLAADVLRALGPEPRVPVRQELVRGEGARALITRAAGARLLVLGGRRGDTPPETPLGPVASACLRHPPCPVVVVPPYSVPERPADDGVDGQWRTTGAGRTAPDRMTLASADSAVHGEPWSHERRDRRPEPQPG</sequence>
<dbReference type="PANTHER" id="PTHR46268">
    <property type="entry name" value="STRESS RESPONSE PROTEIN NHAX"/>
    <property type="match status" value="1"/>
</dbReference>
<dbReference type="InterPro" id="IPR006016">
    <property type="entry name" value="UspA"/>
</dbReference>
<evidence type="ECO:0000256" key="1">
    <source>
        <dbReference type="ARBA" id="ARBA00008791"/>
    </source>
</evidence>
<evidence type="ECO:0000313" key="5">
    <source>
        <dbReference type="Proteomes" id="UP001501020"/>
    </source>
</evidence>
<dbReference type="CDD" id="cd00293">
    <property type="entry name" value="USP-like"/>
    <property type="match status" value="1"/>
</dbReference>
<evidence type="ECO:0000313" key="4">
    <source>
        <dbReference type="EMBL" id="GAA2128569.1"/>
    </source>
</evidence>
<dbReference type="SUPFAM" id="SSF52402">
    <property type="entry name" value="Adenine nucleotide alpha hydrolases-like"/>
    <property type="match status" value="1"/>
</dbReference>
<protein>
    <recommendedName>
        <fullName evidence="3">UspA domain-containing protein</fullName>
    </recommendedName>
</protein>
<proteinExistence type="inferred from homology"/>
<comment type="similarity">
    <text evidence="1">Belongs to the universal stress protein A family.</text>
</comment>
<dbReference type="RefSeq" id="WP_344263803.1">
    <property type="nucleotide sequence ID" value="NZ_BAAAMR010000012.1"/>
</dbReference>
<reference evidence="5" key="1">
    <citation type="journal article" date="2019" name="Int. J. Syst. Evol. Microbiol.">
        <title>The Global Catalogue of Microorganisms (GCM) 10K type strain sequencing project: providing services to taxonomists for standard genome sequencing and annotation.</title>
        <authorList>
            <consortium name="The Broad Institute Genomics Platform"/>
            <consortium name="The Broad Institute Genome Sequencing Center for Infectious Disease"/>
            <person name="Wu L."/>
            <person name="Ma J."/>
        </authorList>
    </citation>
    <scope>NUCLEOTIDE SEQUENCE [LARGE SCALE GENOMIC DNA]</scope>
    <source>
        <strain evidence="5">JCM 13850</strain>
    </source>
</reference>
<keyword evidence="5" id="KW-1185">Reference proteome</keyword>
<feature type="region of interest" description="Disordered" evidence="2">
    <location>
        <begin position="153"/>
        <end position="205"/>
    </location>
</feature>
<comment type="caution">
    <text evidence="4">The sequence shown here is derived from an EMBL/GenBank/DDBJ whole genome shotgun (WGS) entry which is preliminary data.</text>
</comment>
<dbReference type="PANTHER" id="PTHR46268:SF6">
    <property type="entry name" value="UNIVERSAL STRESS PROTEIN UP12"/>
    <property type="match status" value="1"/>
</dbReference>
<dbReference type="Proteomes" id="UP001501020">
    <property type="component" value="Unassembled WGS sequence"/>
</dbReference>
<organism evidence="4 5">
    <name type="scientific">Actinomadura napierensis</name>
    <dbReference type="NCBI Taxonomy" id="267854"/>
    <lineage>
        <taxon>Bacteria</taxon>
        <taxon>Bacillati</taxon>
        <taxon>Actinomycetota</taxon>
        <taxon>Actinomycetes</taxon>
        <taxon>Streptosporangiales</taxon>
        <taxon>Thermomonosporaceae</taxon>
        <taxon>Actinomadura</taxon>
    </lineage>
</organism>
<evidence type="ECO:0000256" key="2">
    <source>
        <dbReference type="SAM" id="MobiDB-lite"/>
    </source>
</evidence>
<name>A0ABP5K7X9_9ACTN</name>